<evidence type="ECO:0000313" key="5">
    <source>
        <dbReference type="Proteomes" id="UP001174932"/>
    </source>
</evidence>
<dbReference type="PANTHER" id="PTHR44757">
    <property type="entry name" value="DIGUANYLATE CYCLASE DGCP"/>
    <property type="match status" value="1"/>
</dbReference>
<feature type="transmembrane region" description="Helical" evidence="1">
    <location>
        <begin position="119"/>
        <end position="136"/>
    </location>
</feature>
<comment type="caution">
    <text evidence="4">The sequence shown here is derived from an EMBL/GenBank/DDBJ whole genome shotgun (WGS) entry which is preliminary data.</text>
</comment>
<dbReference type="SUPFAM" id="SSF55073">
    <property type="entry name" value="Nucleotide cyclase"/>
    <property type="match status" value="1"/>
</dbReference>
<evidence type="ECO:0000259" key="2">
    <source>
        <dbReference type="PROSITE" id="PS50883"/>
    </source>
</evidence>
<dbReference type="InterPro" id="IPR029787">
    <property type="entry name" value="Nucleotide_cyclase"/>
</dbReference>
<dbReference type="PANTHER" id="PTHR44757:SF2">
    <property type="entry name" value="BIOFILM ARCHITECTURE MAINTENANCE PROTEIN MBAA"/>
    <property type="match status" value="1"/>
</dbReference>
<name>A0ABT8YIZ8_9HYPH</name>
<evidence type="ECO:0000313" key="4">
    <source>
        <dbReference type="EMBL" id="MDO6963220.1"/>
    </source>
</evidence>
<dbReference type="CDD" id="cd01949">
    <property type="entry name" value="GGDEF"/>
    <property type="match status" value="1"/>
</dbReference>
<dbReference type="Pfam" id="PF00990">
    <property type="entry name" value="GGDEF"/>
    <property type="match status" value="1"/>
</dbReference>
<keyword evidence="1" id="KW-0472">Membrane</keyword>
<dbReference type="SUPFAM" id="SSF141868">
    <property type="entry name" value="EAL domain-like"/>
    <property type="match status" value="1"/>
</dbReference>
<dbReference type="NCBIfam" id="TIGR00254">
    <property type="entry name" value="GGDEF"/>
    <property type="match status" value="1"/>
</dbReference>
<feature type="transmembrane region" description="Helical" evidence="1">
    <location>
        <begin position="141"/>
        <end position="161"/>
    </location>
</feature>
<reference evidence="4" key="1">
    <citation type="journal article" date="2015" name="Int. J. Syst. Evol. Microbiol.">
        <title>Rhizobium alvei sp. nov., isolated from a freshwater river.</title>
        <authorList>
            <person name="Sheu S.Y."/>
            <person name="Huang H.W."/>
            <person name="Young C.C."/>
            <person name="Chen W.M."/>
        </authorList>
    </citation>
    <scope>NUCLEOTIDE SEQUENCE</scope>
    <source>
        <strain evidence="4">TNR-22</strain>
    </source>
</reference>
<dbReference type="RefSeq" id="WP_304375124.1">
    <property type="nucleotide sequence ID" value="NZ_JAUOZU010000004.1"/>
</dbReference>
<gene>
    <name evidence="4" type="ORF">Q4481_04580</name>
</gene>
<feature type="transmembrane region" description="Helical" evidence="1">
    <location>
        <begin position="88"/>
        <end position="107"/>
    </location>
</feature>
<accession>A0ABT8YIZ8</accession>
<dbReference type="PROSITE" id="PS50883">
    <property type="entry name" value="EAL"/>
    <property type="match status" value="1"/>
</dbReference>
<dbReference type="InterPro" id="IPR052155">
    <property type="entry name" value="Biofilm_reg_signaling"/>
</dbReference>
<sequence length="659" mass="71606">MRRANENEEKDFRLRLQISQAELVLGNIGLTLSANVTIAVTTALIMWMEGYATGIGFWLGMTLSVALLRFVINIAIKKKKLYARHPRGVLRYMTVAALVSGLSWAPIPIVFVDISNRVAMGYVIFILAGMATGAIIQSLVYWPQAVAFGAPLVFSIVWVLLKSGGPVDYLIASNVFLLSVMLARASVLGEKGFRQSKGTALRAMSLAESLTKANREIGRSHRALEQIANNDPLTGLSNRSVFNREMEAVDQAIAGGDSRVALILLDIDKFKSINDGHGHHVGDQVLRFVAESMDALAGSNDLAVRLGGDEFALLVKGEACQDRAVAFAEALLSRLVAFKAIPELPSGVGASIGIAFAPQQADNSSDLYAYADLALYKAKEDGRKCIRLFDDVLGKRLAIKRTLQRDLGPAIETGEIEVHFQPQVMMATGKPLGFEALIRWNHPNLGPVNPEEIVATASDLGLSRDLAVMTTRRACAFILEANRRSGESLAIGVNLSPREFNHYSPADLIVETVRESGLSPDLFEVEITEEALLDPKKAVSEIEQLKAFGLRVAVDDFGMGHSSLAYLLDLKIDRLKVDRSFVAGIDKSRHNQALVSALVSVGRSLDIDLVMEGVETECEAETLRMLGCKTGQGWLYGRAMPAEQALAFLEGSGDRRQVA</sequence>
<dbReference type="CDD" id="cd01948">
    <property type="entry name" value="EAL"/>
    <property type="match status" value="1"/>
</dbReference>
<protein>
    <submittedName>
        <fullName evidence="4">EAL domain-containing protein</fullName>
    </submittedName>
</protein>
<organism evidence="4 5">
    <name type="scientific">Rhizobium alvei</name>
    <dbReference type="NCBI Taxonomy" id="1132659"/>
    <lineage>
        <taxon>Bacteria</taxon>
        <taxon>Pseudomonadati</taxon>
        <taxon>Pseudomonadota</taxon>
        <taxon>Alphaproteobacteria</taxon>
        <taxon>Hyphomicrobiales</taxon>
        <taxon>Rhizobiaceae</taxon>
        <taxon>Rhizobium/Agrobacterium group</taxon>
        <taxon>Rhizobium</taxon>
    </lineage>
</organism>
<dbReference type="InterPro" id="IPR000160">
    <property type="entry name" value="GGDEF_dom"/>
</dbReference>
<dbReference type="Proteomes" id="UP001174932">
    <property type="component" value="Unassembled WGS sequence"/>
</dbReference>
<dbReference type="SMART" id="SM00052">
    <property type="entry name" value="EAL"/>
    <property type="match status" value="1"/>
</dbReference>
<keyword evidence="1" id="KW-1133">Transmembrane helix</keyword>
<evidence type="ECO:0000256" key="1">
    <source>
        <dbReference type="SAM" id="Phobius"/>
    </source>
</evidence>
<dbReference type="EMBL" id="JAUOZU010000004">
    <property type="protein sequence ID" value="MDO6963220.1"/>
    <property type="molecule type" value="Genomic_DNA"/>
</dbReference>
<keyword evidence="5" id="KW-1185">Reference proteome</keyword>
<dbReference type="SMART" id="SM00267">
    <property type="entry name" value="GGDEF"/>
    <property type="match status" value="1"/>
</dbReference>
<dbReference type="Gene3D" id="3.20.20.450">
    <property type="entry name" value="EAL domain"/>
    <property type="match status" value="1"/>
</dbReference>
<feature type="domain" description="GGDEF" evidence="3">
    <location>
        <begin position="258"/>
        <end position="391"/>
    </location>
</feature>
<proteinExistence type="predicted"/>
<dbReference type="Pfam" id="PF00563">
    <property type="entry name" value="EAL"/>
    <property type="match status" value="1"/>
</dbReference>
<feature type="domain" description="EAL" evidence="2">
    <location>
        <begin position="400"/>
        <end position="653"/>
    </location>
</feature>
<dbReference type="InterPro" id="IPR001633">
    <property type="entry name" value="EAL_dom"/>
</dbReference>
<dbReference type="Gene3D" id="3.30.70.270">
    <property type="match status" value="1"/>
</dbReference>
<dbReference type="InterPro" id="IPR043128">
    <property type="entry name" value="Rev_trsase/Diguanyl_cyclase"/>
</dbReference>
<reference evidence="4" key="2">
    <citation type="submission" date="2023-07" db="EMBL/GenBank/DDBJ databases">
        <authorList>
            <person name="Shen H."/>
        </authorList>
    </citation>
    <scope>NUCLEOTIDE SEQUENCE</scope>
    <source>
        <strain evidence="4">TNR-22</strain>
    </source>
</reference>
<keyword evidence="1" id="KW-0812">Transmembrane</keyword>
<dbReference type="PROSITE" id="PS50887">
    <property type="entry name" value="GGDEF"/>
    <property type="match status" value="1"/>
</dbReference>
<feature type="transmembrane region" description="Helical" evidence="1">
    <location>
        <begin position="54"/>
        <end position="76"/>
    </location>
</feature>
<dbReference type="InterPro" id="IPR035919">
    <property type="entry name" value="EAL_sf"/>
</dbReference>
<evidence type="ECO:0000259" key="3">
    <source>
        <dbReference type="PROSITE" id="PS50887"/>
    </source>
</evidence>
<feature type="transmembrane region" description="Helical" evidence="1">
    <location>
        <begin position="21"/>
        <end position="48"/>
    </location>
</feature>